<dbReference type="EMBL" id="ABCS01000023">
    <property type="protein sequence ID" value="EDM79062.1"/>
    <property type="molecule type" value="Genomic_DNA"/>
</dbReference>
<keyword evidence="4" id="KW-1185">Reference proteome</keyword>
<keyword evidence="2" id="KW-0732">Signal</keyword>
<dbReference type="STRING" id="391625.PPSIR1_10680"/>
<evidence type="ECO:0000313" key="4">
    <source>
        <dbReference type="Proteomes" id="UP000005801"/>
    </source>
</evidence>
<feature type="chain" id="PRO_5002693649" description="Lipoprotein" evidence="2">
    <location>
        <begin position="27"/>
        <end position="178"/>
    </location>
</feature>
<protein>
    <recommendedName>
        <fullName evidence="5">Lipoprotein</fullName>
    </recommendedName>
</protein>
<dbReference type="AlphaFoldDB" id="A6G4X0"/>
<comment type="caution">
    <text evidence="3">The sequence shown here is derived from an EMBL/GenBank/DDBJ whole genome shotgun (WGS) entry which is preliminary data.</text>
</comment>
<feature type="region of interest" description="Disordered" evidence="1">
    <location>
        <begin position="25"/>
        <end position="84"/>
    </location>
</feature>
<evidence type="ECO:0000313" key="3">
    <source>
        <dbReference type="EMBL" id="EDM79062.1"/>
    </source>
</evidence>
<accession>A6G4X0</accession>
<feature type="compositionally biased region" description="Pro residues" evidence="1">
    <location>
        <begin position="40"/>
        <end position="55"/>
    </location>
</feature>
<dbReference type="OrthoDB" id="5522968at2"/>
<evidence type="ECO:0008006" key="5">
    <source>
        <dbReference type="Google" id="ProtNLM"/>
    </source>
</evidence>
<reference evidence="3 4" key="1">
    <citation type="submission" date="2007-06" db="EMBL/GenBank/DDBJ databases">
        <authorList>
            <person name="Shimkets L."/>
            <person name="Ferriera S."/>
            <person name="Johnson J."/>
            <person name="Kravitz S."/>
            <person name="Beeson K."/>
            <person name="Sutton G."/>
            <person name="Rogers Y.-H."/>
            <person name="Friedman R."/>
            <person name="Frazier M."/>
            <person name="Venter J.C."/>
        </authorList>
    </citation>
    <scope>NUCLEOTIDE SEQUENCE [LARGE SCALE GENOMIC DNA]</scope>
    <source>
        <strain evidence="3 4">SIR-1</strain>
    </source>
</reference>
<gene>
    <name evidence="3" type="ORF">PPSIR1_10680</name>
</gene>
<organism evidence="3 4">
    <name type="scientific">Plesiocystis pacifica SIR-1</name>
    <dbReference type="NCBI Taxonomy" id="391625"/>
    <lineage>
        <taxon>Bacteria</taxon>
        <taxon>Pseudomonadati</taxon>
        <taxon>Myxococcota</taxon>
        <taxon>Polyangia</taxon>
        <taxon>Nannocystales</taxon>
        <taxon>Nannocystaceae</taxon>
        <taxon>Plesiocystis</taxon>
    </lineage>
</organism>
<dbReference type="RefSeq" id="WP_006971769.1">
    <property type="nucleotide sequence ID" value="NZ_ABCS01000023.1"/>
</dbReference>
<evidence type="ECO:0000256" key="2">
    <source>
        <dbReference type="SAM" id="SignalP"/>
    </source>
</evidence>
<evidence type="ECO:0000256" key="1">
    <source>
        <dbReference type="SAM" id="MobiDB-lite"/>
    </source>
</evidence>
<feature type="compositionally biased region" description="Low complexity" evidence="1">
    <location>
        <begin position="60"/>
        <end position="70"/>
    </location>
</feature>
<proteinExistence type="predicted"/>
<feature type="signal peptide" evidence="2">
    <location>
        <begin position="1"/>
        <end position="26"/>
    </location>
</feature>
<dbReference type="Proteomes" id="UP000005801">
    <property type="component" value="Unassembled WGS sequence"/>
</dbReference>
<sequence length="178" mass="19172">MTPRRSARPLSLALVALLLLPAGCGARKVDDGRRHEPMRRPPPADLERPPAPARPDAPEPSEAGAAGAEPPDQPEPLAEPPVREAAIGEALDRIRASGLRFYVLDDDPEATPDEYTGHQFASLLESKADWIAYDVTTLAEWIPTVATQTFVGGVAYEVQLPDGTRQGVAEWLRSPPSP</sequence>
<feature type="compositionally biased region" description="Basic and acidic residues" evidence="1">
    <location>
        <begin position="27"/>
        <end position="39"/>
    </location>
</feature>
<name>A6G4X0_9BACT</name>